<dbReference type="GO" id="GO:0003677">
    <property type="term" value="F:DNA binding"/>
    <property type="evidence" value="ECO:0007669"/>
    <property type="project" value="InterPro"/>
</dbReference>
<dbReference type="Proteomes" id="UP000510844">
    <property type="component" value="Chromosome"/>
</dbReference>
<evidence type="ECO:0000256" key="1">
    <source>
        <dbReference type="ARBA" id="ARBA00010641"/>
    </source>
</evidence>
<sequence length="94" mass="9997">MSTQLASVAADTTPAATRPPAFHRLTRDQIRLLHMLADGLTHDQMATRVGCHTTTARARLHRAYQHLGASNGPHAVAILARSGLLPGTGKAARL</sequence>
<dbReference type="AlphaFoldDB" id="A0A7L6B7N0"/>
<keyword evidence="4" id="KW-0804">Transcription</keyword>
<dbReference type="SMART" id="SM00421">
    <property type="entry name" value="HTH_LUXR"/>
    <property type="match status" value="1"/>
</dbReference>
<protein>
    <submittedName>
        <fullName evidence="7">LuxR C-terminal-related transcriptional regulator</fullName>
    </submittedName>
</protein>
<dbReference type="InterPro" id="IPR016032">
    <property type="entry name" value="Sig_transdc_resp-reg_C-effctor"/>
</dbReference>
<evidence type="ECO:0000256" key="3">
    <source>
        <dbReference type="ARBA" id="ARBA00023082"/>
    </source>
</evidence>
<organism evidence="7 8">
    <name type="scientific">Micromonospora robiginosa</name>
    <dbReference type="NCBI Taxonomy" id="2749844"/>
    <lineage>
        <taxon>Bacteria</taxon>
        <taxon>Bacillati</taxon>
        <taxon>Actinomycetota</taxon>
        <taxon>Actinomycetes</taxon>
        <taxon>Micromonosporales</taxon>
        <taxon>Micromonosporaceae</taxon>
        <taxon>Micromonospora</taxon>
    </lineage>
</organism>
<dbReference type="EMBL" id="CP059322">
    <property type="protein sequence ID" value="QLQ37957.1"/>
    <property type="molecule type" value="Genomic_DNA"/>
</dbReference>
<proteinExistence type="inferred from homology"/>
<reference evidence="7 8" key="2">
    <citation type="journal article" date="2021" name="Mar. Drugs">
        <title>A New Micromonospora Strain with Antibiotic Activity Isolated from the Microbiome of a Mid-Atlantic Deep-Sea Sponge.</title>
        <authorList>
            <person name="Back C.R."/>
            <person name="Stennett H.L."/>
            <person name="Williams S.E."/>
            <person name="Wang L."/>
            <person name="Ojeda Gomez J."/>
            <person name="Abdulle O.M."/>
            <person name="Duffy T."/>
            <person name="Neal C."/>
            <person name="Mantell J."/>
            <person name="Jepson M.A."/>
            <person name="Hendry K.R."/>
            <person name="Powell D."/>
            <person name="Stach J.E.M."/>
            <person name="Essex-Lopresti A.E."/>
            <person name="Willis C.L."/>
            <person name="Curnow P."/>
            <person name="Race P.R."/>
        </authorList>
    </citation>
    <scope>NUCLEOTIDE SEQUENCE [LARGE SCALE GENOMIC DNA]</scope>
    <source>
        <strain evidence="7 8">28ISP2-46</strain>
    </source>
</reference>
<dbReference type="InterPro" id="IPR036388">
    <property type="entry name" value="WH-like_DNA-bd_sf"/>
</dbReference>
<reference evidence="8" key="1">
    <citation type="submission" date="2020-07" db="EMBL/GenBank/DDBJ databases">
        <title>A new Micromonospora strain with potent antibiotic activity isolated from the microbiome of a mid-Atlantic deep-sea sponge.</title>
        <authorList>
            <person name="Back C.R."/>
            <person name="Stennett H.L."/>
            <person name="Williams S.E."/>
            <person name="Wang L."/>
            <person name="Ojeda Gomez J."/>
            <person name="Abdulle O.M."/>
            <person name="Duffy T."/>
            <person name="Hendry K.R."/>
            <person name="Powell D."/>
            <person name="Stach J.E."/>
            <person name="Essex-Lopresti A.E."/>
            <person name="Willis C.L."/>
            <person name="Curnow P."/>
            <person name="Race P.R."/>
        </authorList>
    </citation>
    <scope>NUCLEOTIDE SEQUENCE [LARGE SCALE GENOMIC DNA]</scope>
    <source>
        <strain evidence="8">28ISP2-46</strain>
    </source>
</reference>
<dbReference type="PROSITE" id="PS50043">
    <property type="entry name" value="HTH_LUXR_2"/>
    <property type="match status" value="1"/>
</dbReference>
<evidence type="ECO:0000256" key="2">
    <source>
        <dbReference type="ARBA" id="ARBA00023015"/>
    </source>
</evidence>
<name>A0A7L6B7N0_9ACTN</name>
<dbReference type="RefSeq" id="WP_181570402.1">
    <property type="nucleotide sequence ID" value="NZ_CP059322.2"/>
</dbReference>
<accession>A0A7L6B7N0</accession>
<dbReference type="SUPFAM" id="SSF46894">
    <property type="entry name" value="C-terminal effector domain of the bipartite response regulators"/>
    <property type="match status" value="1"/>
</dbReference>
<keyword evidence="3" id="KW-0731">Sigma factor</keyword>
<dbReference type="GO" id="GO:0016987">
    <property type="term" value="F:sigma factor activity"/>
    <property type="evidence" value="ECO:0007669"/>
    <property type="project" value="UniProtKB-KW"/>
</dbReference>
<dbReference type="KEGG" id="mfeu:H1D33_03425"/>
<dbReference type="GO" id="GO:0006352">
    <property type="term" value="P:DNA-templated transcription initiation"/>
    <property type="evidence" value="ECO:0007669"/>
    <property type="project" value="InterPro"/>
</dbReference>
<dbReference type="InterPro" id="IPR013249">
    <property type="entry name" value="RNA_pol_sigma70_r4_t2"/>
</dbReference>
<keyword evidence="2" id="KW-0805">Transcription regulation</keyword>
<evidence type="ECO:0000259" key="6">
    <source>
        <dbReference type="PROSITE" id="PS50043"/>
    </source>
</evidence>
<evidence type="ECO:0000256" key="4">
    <source>
        <dbReference type="ARBA" id="ARBA00023163"/>
    </source>
</evidence>
<keyword evidence="8" id="KW-1185">Reference proteome</keyword>
<feature type="compositionally biased region" description="Low complexity" evidence="5">
    <location>
        <begin position="9"/>
        <end position="20"/>
    </location>
</feature>
<dbReference type="Pfam" id="PF08281">
    <property type="entry name" value="Sigma70_r4_2"/>
    <property type="match status" value="1"/>
</dbReference>
<feature type="region of interest" description="Disordered" evidence="5">
    <location>
        <begin position="1"/>
        <end position="20"/>
    </location>
</feature>
<feature type="domain" description="HTH luxR-type" evidence="6">
    <location>
        <begin position="18"/>
        <end position="83"/>
    </location>
</feature>
<evidence type="ECO:0000313" key="8">
    <source>
        <dbReference type="Proteomes" id="UP000510844"/>
    </source>
</evidence>
<evidence type="ECO:0000313" key="7">
    <source>
        <dbReference type="EMBL" id="QLQ37957.1"/>
    </source>
</evidence>
<gene>
    <name evidence="7" type="ORF">H1D33_03425</name>
</gene>
<evidence type="ECO:0000256" key="5">
    <source>
        <dbReference type="SAM" id="MobiDB-lite"/>
    </source>
</evidence>
<comment type="similarity">
    <text evidence="1">Belongs to the sigma-70 factor family. ECF subfamily.</text>
</comment>
<dbReference type="Gene3D" id="1.10.10.10">
    <property type="entry name" value="Winged helix-like DNA-binding domain superfamily/Winged helix DNA-binding domain"/>
    <property type="match status" value="1"/>
</dbReference>
<dbReference type="InterPro" id="IPR000792">
    <property type="entry name" value="Tscrpt_reg_LuxR_C"/>
</dbReference>